<comment type="subcellular location">
    <subcellularLocation>
        <location evidence="1">Membrane</location>
        <topology evidence="1">Multi-pass membrane protein</topology>
    </subcellularLocation>
</comment>
<dbReference type="InterPro" id="IPR023271">
    <property type="entry name" value="Aquaporin-like"/>
</dbReference>
<comment type="caution">
    <text evidence="6">The sequence shown here is derived from an EMBL/GenBank/DDBJ whole genome shotgun (WGS) entry which is preliminary data.</text>
</comment>
<dbReference type="InterPro" id="IPR000292">
    <property type="entry name" value="For/NO2_transpt"/>
</dbReference>
<dbReference type="GO" id="GO:0015499">
    <property type="term" value="F:formate transmembrane transporter activity"/>
    <property type="evidence" value="ECO:0007669"/>
    <property type="project" value="TreeGrafter"/>
</dbReference>
<protein>
    <submittedName>
        <fullName evidence="6">Formate/nitrite transporter FocA (FNT family)</fullName>
    </submittedName>
</protein>
<gene>
    <name evidence="6" type="ORF">FHR19_001451</name>
</gene>
<evidence type="ECO:0000256" key="2">
    <source>
        <dbReference type="ARBA" id="ARBA00022692"/>
    </source>
</evidence>
<dbReference type="Pfam" id="PF01226">
    <property type="entry name" value="Form_Nir_trans"/>
    <property type="match status" value="1"/>
</dbReference>
<keyword evidence="7" id="KW-1185">Reference proteome</keyword>
<accession>A0A7W9APK3</accession>
<dbReference type="Proteomes" id="UP000557739">
    <property type="component" value="Unassembled WGS sequence"/>
</dbReference>
<keyword evidence="4 5" id="KW-0472">Membrane</keyword>
<sequence>MSEEPAPAHLDPGEREAVAERETGSAVVIYEVIRKAGDEELERPASGLFFSGLAAGIAVCASLIAVATIRADLPEAKWTELVVAMGYTIGFIIVVLGNLQLFTEATVTAVVPVVAEPSPRNFWRLGRLWGIVLVGNLIGTLVVAAMIAQGWIVDGETLEGAIAFSSHLMENSFGRTLVLGIPAGFLIASLAWVLPNARENALWVVVAITWLVSAGGFAHVVVGSAEAWLLWLSGRASLAWVAFGFVLPAFLGNVIGGSGLFALIAHGQVKEEIEGGGAD</sequence>
<feature type="transmembrane region" description="Helical" evidence="5">
    <location>
        <begin position="48"/>
        <end position="69"/>
    </location>
</feature>
<keyword evidence="2 5" id="KW-0812">Transmembrane</keyword>
<organism evidence="6 7">
    <name type="scientific">Sphingomonas yantingensis</name>
    <dbReference type="NCBI Taxonomy" id="1241761"/>
    <lineage>
        <taxon>Bacteria</taxon>
        <taxon>Pseudomonadati</taxon>
        <taxon>Pseudomonadota</taxon>
        <taxon>Alphaproteobacteria</taxon>
        <taxon>Sphingomonadales</taxon>
        <taxon>Sphingomonadaceae</taxon>
        <taxon>Sphingomonas</taxon>
    </lineage>
</organism>
<dbReference type="AlphaFoldDB" id="A0A7W9APK3"/>
<evidence type="ECO:0000256" key="5">
    <source>
        <dbReference type="SAM" id="Phobius"/>
    </source>
</evidence>
<feature type="transmembrane region" description="Helical" evidence="5">
    <location>
        <begin position="242"/>
        <end position="264"/>
    </location>
</feature>
<feature type="transmembrane region" description="Helical" evidence="5">
    <location>
        <begin position="201"/>
        <end position="222"/>
    </location>
</feature>
<name>A0A7W9APK3_9SPHN</name>
<evidence type="ECO:0000256" key="3">
    <source>
        <dbReference type="ARBA" id="ARBA00022989"/>
    </source>
</evidence>
<dbReference type="EMBL" id="JACIJJ010000002">
    <property type="protein sequence ID" value="MBB5698106.1"/>
    <property type="molecule type" value="Genomic_DNA"/>
</dbReference>
<keyword evidence="3 5" id="KW-1133">Transmembrane helix</keyword>
<feature type="transmembrane region" description="Helical" evidence="5">
    <location>
        <begin position="81"/>
        <end position="99"/>
    </location>
</feature>
<evidence type="ECO:0000313" key="6">
    <source>
        <dbReference type="EMBL" id="MBB5698106.1"/>
    </source>
</evidence>
<evidence type="ECO:0000256" key="4">
    <source>
        <dbReference type="ARBA" id="ARBA00023136"/>
    </source>
</evidence>
<reference evidence="6 7" key="1">
    <citation type="submission" date="2020-08" db="EMBL/GenBank/DDBJ databases">
        <title>Genomic Encyclopedia of Type Strains, Phase IV (KMG-IV): sequencing the most valuable type-strain genomes for metagenomic binning, comparative biology and taxonomic classification.</title>
        <authorList>
            <person name="Goeker M."/>
        </authorList>
    </citation>
    <scope>NUCLEOTIDE SEQUENCE [LARGE SCALE GENOMIC DNA]</scope>
    <source>
        <strain evidence="6 7">DSM 27244</strain>
    </source>
</reference>
<evidence type="ECO:0000256" key="1">
    <source>
        <dbReference type="ARBA" id="ARBA00004141"/>
    </source>
</evidence>
<feature type="transmembrane region" description="Helical" evidence="5">
    <location>
        <begin position="128"/>
        <end position="152"/>
    </location>
</feature>
<dbReference type="RefSeq" id="WP_184026420.1">
    <property type="nucleotide sequence ID" value="NZ_JACIJJ010000002.1"/>
</dbReference>
<dbReference type="GO" id="GO:0005886">
    <property type="term" value="C:plasma membrane"/>
    <property type="evidence" value="ECO:0007669"/>
    <property type="project" value="TreeGrafter"/>
</dbReference>
<proteinExistence type="predicted"/>
<dbReference type="PANTHER" id="PTHR30520">
    <property type="entry name" value="FORMATE TRANSPORTER-RELATED"/>
    <property type="match status" value="1"/>
</dbReference>
<dbReference type="PANTHER" id="PTHR30520:SF2">
    <property type="entry name" value="INNER MEMBRANE PROTEIN YFDC"/>
    <property type="match status" value="1"/>
</dbReference>
<feature type="transmembrane region" description="Helical" evidence="5">
    <location>
        <begin position="172"/>
        <end position="194"/>
    </location>
</feature>
<dbReference type="Gene3D" id="1.20.1080.10">
    <property type="entry name" value="Glycerol uptake facilitator protein"/>
    <property type="match status" value="1"/>
</dbReference>
<evidence type="ECO:0000313" key="7">
    <source>
        <dbReference type="Proteomes" id="UP000557739"/>
    </source>
</evidence>